<dbReference type="EMBL" id="UYRU01020675">
    <property type="protein sequence ID" value="VDK55367.1"/>
    <property type="molecule type" value="Genomic_DNA"/>
</dbReference>
<sequence>MLDQPPLNRVVQREGEVKQEAIETFRQDDLDLQYQASYASSTGYEDEDGRLSPNAPAGRRAAQRQQQQIADHPHGQVCNVEDDMEGYETLDEDDASKANHTVLVRLESYDELPSEISQHAQAKKFWRAEGSKGQRGIQQEGVSDQFANELPKMSTLPEETEGREFFYAPTAHSMPAREVLHRAGYEKDVIAQRAKVSQVPILPMAAKNKSEDVYMATTAVNQSPTSNAVFAQNRSDMDHLQEPVRQTRKQMRSYHGDMMSGFAARQAADLKDPMSSFSSGGGGGGLGGRNASRRAKSCNPGDALPRA</sequence>
<name>A0A3P6R911_DIBLA</name>
<feature type="region of interest" description="Disordered" evidence="1">
    <location>
        <begin position="265"/>
        <end position="307"/>
    </location>
</feature>
<feature type="region of interest" description="Disordered" evidence="1">
    <location>
        <begin position="37"/>
        <end position="74"/>
    </location>
</feature>
<gene>
    <name evidence="2" type="ORF">DILT_LOCUS2089</name>
</gene>
<protein>
    <submittedName>
        <fullName evidence="2">Uncharacterized protein</fullName>
    </submittedName>
</protein>
<dbReference type="Proteomes" id="UP000281553">
    <property type="component" value="Unassembled WGS sequence"/>
</dbReference>
<organism evidence="2 3">
    <name type="scientific">Dibothriocephalus latus</name>
    <name type="common">Fish tapeworm</name>
    <name type="synonym">Diphyllobothrium latum</name>
    <dbReference type="NCBI Taxonomy" id="60516"/>
    <lineage>
        <taxon>Eukaryota</taxon>
        <taxon>Metazoa</taxon>
        <taxon>Spiralia</taxon>
        <taxon>Lophotrochozoa</taxon>
        <taxon>Platyhelminthes</taxon>
        <taxon>Cestoda</taxon>
        <taxon>Eucestoda</taxon>
        <taxon>Diphyllobothriidea</taxon>
        <taxon>Diphyllobothriidae</taxon>
        <taxon>Dibothriocephalus</taxon>
    </lineage>
</organism>
<keyword evidence="3" id="KW-1185">Reference proteome</keyword>
<accession>A0A3P6R911</accession>
<feature type="compositionally biased region" description="Gly residues" evidence="1">
    <location>
        <begin position="279"/>
        <end position="288"/>
    </location>
</feature>
<dbReference type="AlphaFoldDB" id="A0A3P6R911"/>
<feature type="compositionally biased region" description="Low complexity" evidence="1">
    <location>
        <begin position="55"/>
        <end position="70"/>
    </location>
</feature>
<reference evidence="2 3" key="1">
    <citation type="submission" date="2018-11" db="EMBL/GenBank/DDBJ databases">
        <authorList>
            <consortium name="Pathogen Informatics"/>
        </authorList>
    </citation>
    <scope>NUCLEOTIDE SEQUENCE [LARGE SCALE GENOMIC DNA]</scope>
</reference>
<proteinExistence type="predicted"/>
<evidence type="ECO:0000313" key="3">
    <source>
        <dbReference type="Proteomes" id="UP000281553"/>
    </source>
</evidence>
<evidence type="ECO:0000313" key="2">
    <source>
        <dbReference type="EMBL" id="VDK55367.1"/>
    </source>
</evidence>
<evidence type="ECO:0000256" key="1">
    <source>
        <dbReference type="SAM" id="MobiDB-lite"/>
    </source>
</evidence>